<dbReference type="Gene3D" id="1.10.45.10">
    <property type="entry name" value="Vanillyl-alcohol Oxidase, Chain A, domain 4"/>
    <property type="match status" value="1"/>
</dbReference>
<comment type="similarity">
    <text evidence="1">Belongs to the FAD-binding oxidoreductase/transferase type 4 family.</text>
</comment>
<evidence type="ECO:0000256" key="1">
    <source>
        <dbReference type="ARBA" id="ARBA00008000"/>
    </source>
</evidence>
<dbReference type="Gene3D" id="3.30.465.10">
    <property type="match status" value="1"/>
</dbReference>
<dbReference type="Gene3D" id="3.30.43.10">
    <property type="entry name" value="Uridine Diphospho-n-acetylenolpyruvylglucosamine Reductase, domain 2"/>
    <property type="match status" value="1"/>
</dbReference>
<dbReference type="InterPro" id="IPR051264">
    <property type="entry name" value="FAD-oxidored/transferase_4"/>
</dbReference>
<reference evidence="5 6" key="1">
    <citation type="submission" date="2022-06" db="EMBL/GenBank/DDBJ databases">
        <title>Rhizosaccharibacter gen. nov. sp. nov. KSS12, endophytic bacteria isolated from sugarcane.</title>
        <authorList>
            <person name="Pitiwittayakul N."/>
        </authorList>
    </citation>
    <scope>NUCLEOTIDE SEQUENCE [LARGE SCALE GENOMIC DNA]</scope>
    <source>
        <strain evidence="5 6">KSS12</strain>
    </source>
</reference>
<evidence type="ECO:0000313" key="6">
    <source>
        <dbReference type="Proteomes" id="UP001524547"/>
    </source>
</evidence>
<proteinExistence type="inferred from homology"/>
<dbReference type="Gene3D" id="3.30.70.2740">
    <property type="match status" value="1"/>
</dbReference>
<dbReference type="Gene3D" id="3.30.70.2190">
    <property type="match status" value="1"/>
</dbReference>
<dbReference type="InterPro" id="IPR016166">
    <property type="entry name" value="FAD-bd_PCMH"/>
</dbReference>
<dbReference type="InterPro" id="IPR016167">
    <property type="entry name" value="FAD-bd_PCMH_sub1"/>
</dbReference>
<dbReference type="InterPro" id="IPR016171">
    <property type="entry name" value="Vanillyl_alc_oxidase_C-sub2"/>
</dbReference>
<dbReference type="Proteomes" id="UP001524547">
    <property type="component" value="Unassembled WGS sequence"/>
</dbReference>
<dbReference type="SUPFAM" id="SSF56176">
    <property type="entry name" value="FAD-binding/transporter-associated domain-like"/>
    <property type="match status" value="1"/>
</dbReference>
<accession>A0ABT1VXC7</accession>
<dbReference type="InterPro" id="IPR036318">
    <property type="entry name" value="FAD-bd_PCMH-like_sf"/>
</dbReference>
<evidence type="ECO:0000256" key="2">
    <source>
        <dbReference type="ARBA" id="ARBA00022630"/>
    </source>
</evidence>
<evidence type="ECO:0000313" key="5">
    <source>
        <dbReference type="EMBL" id="MCQ8240981.1"/>
    </source>
</evidence>
<comment type="caution">
    <text evidence="5">The sequence shown here is derived from an EMBL/GenBank/DDBJ whole genome shotgun (WGS) entry which is preliminary data.</text>
</comment>
<organism evidence="5 6">
    <name type="scientific">Rhizosaccharibacter radicis</name>
    <dbReference type="NCBI Taxonomy" id="2782605"/>
    <lineage>
        <taxon>Bacteria</taxon>
        <taxon>Pseudomonadati</taxon>
        <taxon>Pseudomonadota</taxon>
        <taxon>Alphaproteobacteria</taxon>
        <taxon>Acetobacterales</taxon>
        <taxon>Acetobacteraceae</taxon>
        <taxon>Rhizosaccharibacter</taxon>
    </lineage>
</organism>
<dbReference type="Pfam" id="PF02913">
    <property type="entry name" value="FAD-oxidase_C"/>
    <property type="match status" value="1"/>
</dbReference>
<gene>
    <name evidence="5" type="ORF">NFI88_09045</name>
</gene>
<name>A0ABT1VXC7_9PROT</name>
<dbReference type="EMBL" id="JAMZEJ010000005">
    <property type="protein sequence ID" value="MCQ8240981.1"/>
    <property type="molecule type" value="Genomic_DNA"/>
</dbReference>
<dbReference type="PROSITE" id="PS51387">
    <property type="entry name" value="FAD_PCMH"/>
    <property type="match status" value="1"/>
</dbReference>
<keyword evidence="6" id="KW-1185">Reference proteome</keyword>
<protein>
    <submittedName>
        <fullName evidence="5">FAD-binding oxidoreductase</fullName>
    </submittedName>
</protein>
<dbReference type="InterPro" id="IPR016169">
    <property type="entry name" value="FAD-bd_PCMH_sub2"/>
</dbReference>
<dbReference type="SUPFAM" id="SSF55103">
    <property type="entry name" value="FAD-linked oxidases, C-terminal domain"/>
    <property type="match status" value="1"/>
</dbReference>
<evidence type="ECO:0000259" key="4">
    <source>
        <dbReference type="PROSITE" id="PS51387"/>
    </source>
</evidence>
<dbReference type="RefSeq" id="WP_422919728.1">
    <property type="nucleotide sequence ID" value="NZ_JAMZEJ010000005.1"/>
</dbReference>
<dbReference type="InterPro" id="IPR004113">
    <property type="entry name" value="FAD-bd_oxidored_4_C"/>
</dbReference>
<dbReference type="InterPro" id="IPR006094">
    <property type="entry name" value="Oxid_FAD_bind_N"/>
</dbReference>
<evidence type="ECO:0000256" key="3">
    <source>
        <dbReference type="ARBA" id="ARBA00022827"/>
    </source>
</evidence>
<keyword evidence="2" id="KW-0285">Flavoprotein</keyword>
<dbReference type="PANTHER" id="PTHR43716">
    <property type="entry name" value="D-2-HYDROXYGLUTARATE DEHYDROGENASE, MITOCHONDRIAL"/>
    <property type="match status" value="1"/>
</dbReference>
<dbReference type="Pfam" id="PF01565">
    <property type="entry name" value="FAD_binding_4"/>
    <property type="match status" value="1"/>
</dbReference>
<sequence>MSGTDDGRMTALIAKLDAVLGPGGLLTARSDTDAYCTDWRNLSPGRTPAVLRPADTDAVAACVRLCVEAGVPLVPQGGNTSMVVGATPDNSDGEVVLSLSRLNRIRSLDPLDMTLAIEAGVTLKAAQDAAAAADCLLPLSISSEGSAQIGGVLATNAGGNNTIRYGNARELVLGVEAVLPDGSVFNGLRRLRKDNTGYALRQLLVGSEGTLGIITAAVLQLSPRPRQLEVALCAVETPEAALELFGRFRREDPTAVQAFEFMSGTGLDLVLALIPGATLPLEQRAPHYVLVELASGRRDGTLRGLLEDVLGAALEDGTVGDAVIAESEAQRQSLWRLREEHSEAQKRAGASVKNDVSVPVSRVPELIRLATGACETLIPGIRPAPFGHLGDGNIHFNLVQPPGMDPAAFLARDHEIMDTVGAVVRALDGSFSAEHGVGRLKPYMMPDWRGGAELAAMRRIKQAFDPRNLFNPGRVLPAEDMPAGP</sequence>
<dbReference type="PANTHER" id="PTHR43716:SF2">
    <property type="entry name" value="BLL6224 PROTEIN"/>
    <property type="match status" value="1"/>
</dbReference>
<dbReference type="InterPro" id="IPR016164">
    <property type="entry name" value="FAD-linked_Oxase-like_C"/>
</dbReference>
<feature type="domain" description="FAD-binding PCMH-type" evidence="4">
    <location>
        <begin position="43"/>
        <end position="224"/>
    </location>
</feature>
<keyword evidence="3" id="KW-0274">FAD</keyword>